<dbReference type="EMBL" id="FZOW01000007">
    <property type="protein sequence ID" value="SNS96026.1"/>
    <property type="molecule type" value="Genomic_DNA"/>
</dbReference>
<dbReference type="Gene3D" id="3.30.465.10">
    <property type="match status" value="1"/>
</dbReference>
<evidence type="ECO:0000256" key="1">
    <source>
        <dbReference type="ARBA" id="ARBA00022630"/>
    </source>
</evidence>
<dbReference type="RefSeq" id="WP_089247103.1">
    <property type="nucleotide sequence ID" value="NZ_FZOW01000007.1"/>
</dbReference>
<dbReference type="SUPFAM" id="SSF56176">
    <property type="entry name" value="FAD-binding/transporter-associated domain-like"/>
    <property type="match status" value="1"/>
</dbReference>
<dbReference type="PANTHER" id="PTHR42659:SF2">
    <property type="entry name" value="XANTHINE DEHYDROGENASE SUBUNIT C-RELATED"/>
    <property type="match status" value="1"/>
</dbReference>
<dbReference type="InterPro" id="IPR016169">
    <property type="entry name" value="FAD-bd_PCMH_sub2"/>
</dbReference>
<evidence type="ECO:0000259" key="4">
    <source>
        <dbReference type="PROSITE" id="PS51387"/>
    </source>
</evidence>
<keyword evidence="2" id="KW-0274">FAD</keyword>
<dbReference type="InterPro" id="IPR036683">
    <property type="entry name" value="CO_DH_flav_C_dom_sf"/>
</dbReference>
<dbReference type="Gene3D" id="3.30.390.50">
    <property type="entry name" value="CO dehydrogenase flavoprotein, C-terminal domain"/>
    <property type="match status" value="1"/>
</dbReference>
<accession>A0A239IQH0</accession>
<evidence type="ECO:0000256" key="3">
    <source>
        <dbReference type="ARBA" id="ARBA00023002"/>
    </source>
</evidence>
<evidence type="ECO:0000256" key="2">
    <source>
        <dbReference type="ARBA" id="ARBA00022827"/>
    </source>
</evidence>
<dbReference type="GO" id="GO:0071949">
    <property type="term" value="F:FAD binding"/>
    <property type="evidence" value="ECO:0007669"/>
    <property type="project" value="InterPro"/>
</dbReference>
<dbReference type="InterPro" id="IPR005107">
    <property type="entry name" value="CO_DH_flav_C"/>
</dbReference>
<dbReference type="PROSITE" id="PS51387">
    <property type="entry name" value="FAD_PCMH"/>
    <property type="match status" value="1"/>
</dbReference>
<dbReference type="InterPro" id="IPR016167">
    <property type="entry name" value="FAD-bd_PCMH_sub1"/>
</dbReference>
<dbReference type="Pfam" id="PF00941">
    <property type="entry name" value="FAD_binding_5"/>
    <property type="match status" value="1"/>
</dbReference>
<dbReference type="AlphaFoldDB" id="A0A239IQH0"/>
<dbReference type="InterPro" id="IPR016166">
    <property type="entry name" value="FAD-bd_PCMH"/>
</dbReference>
<dbReference type="SMART" id="SM01092">
    <property type="entry name" value="CO_deh_flav_C"/>
    <property type="match status" value="1"/>
</dbReference>
<sequence>MKPSPLTYHRPTTVEEACRILSEVSHEGKVMAGGQSLVPLLSMRLAAPAHIVDIGAVRDLDAVTVSPEAVEFGALVTHSALYDHAEAREVQPLLSRGLNLVAHPTIRNRGTTVGSIVHADPSAEMPAVLSLLGGQVTVTSVRGHRVIDASDLFAGPLESTLESDEIALSVSVPSAREGVGTAIDEIARRHGDYALVGVVAQVEVVDGYVLSARMTYISAGELGTVVDYSDALAGASATDERDPLWRAVGDIARDTIETDADIHATAAYRSQLVSALTSRVGLAAARDARTARALVGRL</sequence>
<dbReference type="InterPro" id="IPR051312">
    <property type="entry name" value="Diverse_Substr_Oxidored"/>
</dbReference>
<organism evidence="5 6">
    <name type="scientific">Rhodococcoides kyotonense</name>
    <dbReference type="NCBI Taxonomy" id="398843"/>
    <lineage>
        <taxon>Bacteria</taxon>
        <taxon>Bacillati</taxon>
        <taxon>Actinomycetota</taxon>
        <taxon>Actinomycetes</taxon>
        <taxon>Mycobacteriales</taxon>
        <taxon>Nocardiaceae</taxon>
        <taxon>Rhodococcoides</taxon>
    </lineage>
</organism>
<keyword evidence="3" id="KW-0560">Oxidoreductase</keyword>
<name>A0A239IQH0_9NOCA</name>
<dbReference type="STRING" id="398843.A3K89_10460"/>
<evidence type="ECO:0000313" key="6">
    <source>
        <dbReference type="Proteomes" id="UP000198327"/>
    </source>
</evidence>
<proteinExistence type="predicted"/>
<keyword evidence="1" id="KW-0285">Flavoprotein</keyword>
<dbReference type="Proteomes" id="UP000198327">
    <property type="component" value="Unassembled WGS sequence"/>
</dbReference>
<dbReference type="Gene3D" id="3.30.43.10">
    <property type="entry name" value="Uridine Diphospho-n-acetylenolpyruvylglucosamine Reductase, domain 2"/>
    <property type="match status" value="1"/>
</dbReference>
<dbReference type="OrthoDB" id="9793944at2"/>
<dbReference type="InterPro" id="IPR002346">
    <property type="entry name" value="Mopterin_DH_FAD-bd"/>
</dbReference>
<dbReference type="GO" id="GO:0016491">
    <property type="term" value="F:oxidoreductase activity"/>
    <property type="evidence" value="ECO:0007669"/>
    <property type="project" value="UniProtKB-KW"/>
</dbReference>
<dbReference type="SUPFAM" id="SSF55447">
    <property type="entry name" value="CO dehydrogenase flavoprotein C-terminal domain-like"/>
    <property type="match status" value="1"/>
</dbReference>
<keyword evidence="6" id="KW-1185">Reference proteome</keyword>
<feature type="domain" description="FAD-binding PCMH-type" evidence="4">
    <location>
        <begin position="1"/>
        <end position="177"/>
    </location>
</feature>
<dbReference type="PANTHER" id="PTHR42659">
    <property type="entry name" value="XANTHINE DEHYDROGENASE SUBUNIT C-RELATED"/>
    <property type="match status" value="1"/>
</dbReference>
<gene>
    <name evidence="5" type="ORF">SAMN05421642_107179</name>
</gene>
<protein>
    <submittedName>
        <fullName evidence="5">Carbon-monoxide dehydrogenase medium subunit</fullName>
    </submittedName>
</protein>
<dbReference type="Pfam" id="PF03450">
    <property type="entry name" value="CO_deh_flav_C"/>
    <property type="match status" value="1"/>
</dbReference>
<reference evidence="6" key="1">
    <citation type="submission" date="2017-06" db="EMBL/GenBank/DDBJ databases">
        <authorList>
            <person name="Varghese N."/>
            <person name="Submissions S."/>
        </authorList>
    </citation>
    <scope>NUCLEOTIDE SEQUENCE [LARGE SCALE GENOMIC DNA]</scope>
    <source>
        <strain evidence="6">JCM 23211</strain>
    </source>
</reference>
<dbReference type="InterPro" id="IPR036318">
    <property type="entry name" value="FAD-bd_PCMH-like_sf"/>
</dbReference>
<evidence type="ECO:0000313" key="5">
    <source>
        <dbReference type="EMBL" id="SNS96026.1"/>
    </source>
</evidence>